<dbReference type="PANTHER" id="PTHR13035:SF0">
    <property type="entry name" value="PROTEIN N-TERMINAL GLUTAMINE AMIDOHYDROLASE"/>
    <property type="match status" value="1"/>
</dbReference>
<comment type="similarity">
    <text evidence="2 9">Belongs to the NTAQ1 family.</text>
</comment>
<gene>
    <name evidence="11" type="ORF">CYNAS_LOCUS6192</name>
</gene>
<comment type="subunit">
    <text evidence="3 9">Monomer.</text>
</comment>
<evidence type="ECO:0000313" key="11">
    <source>
        <dbReference type="EMBL" id="CAJ0594209.1"/>
    </source>
</evidence>
<protein>
    <recommendedName>
        <fullName evidence="5 9">Protein N-terminal glutamine amidohydrolase</fullName>
        <ecNumber evidence="4 9">3.5.1.122</ecNumber>
    </recommendedName>
    <alternativeName>
        <fullName evidence="7 9">Protein NH2-terminal glutamine deamidase</fullName>
    </alternativeName>
</protein>
<dbReference type="EC" id="3.5.1.122" evidence="4 9"/>
<evidence type="ECO:0000259" key="10">
    <source>
        <dbReference type="Pfam" id="PF09764"/>
    </source>
</evidence>
<dbReference type="Gene3D" id="3.10.620.10">
    <property type="entry name" value="Protein N-terminal glutamine amidohydrolase, alpha beta roll"/>
    <property type="match status" value="1"/>
</dbReference>
<evidence type="ECO:0000256" key="3">
    <source>
        <dbReference type="ARBA" id="ARBA00011245"/>
    </source>
</evidence>
<dbReference type="InterPro" id="IPR023128">
    <property type="entry name" value="Prot_N_Gln_amidohydro_ab_roll"/>
</dbReference>
<dbReference type="InterPro" id="IPR037132">
    <property type="entry name" value="N_Gln_amidohydro_ab_roll_sf"/>
</dbReference>
<organism evidence="11 12">
    <name type="scientific">Cylicocyclus nassatus</name>
    <name type="common">Nematode worm</name>
    <dbReference type="NCBI Taxonomy" id="53992"/>
    <lineage>
        <taxon>Eukaryota</taxon>
        <taxon>Metazoa</taxon>
        <taxon>Ecdysozoa</taxon>
        <taxon>Nematoda</taxon>
        <taxon>Chromadorea</taxon>
        <taxon>Rhabditida</taxon>
        <taxon>Rhabditina</taxon>
        <taxon>Rhabditomorpha</taxon>
        <taxon>Strongyloidea</taxon>
        <taxon>Strongylidae</taxon>
        <taxon>Cylicocyclus</taxon>
    </lineage>
</organism>
<evidence type="ECO:0000256" key="2">
    <source>
        <dbReference type="ARBA" id="ARBA00008985"/>
    </source>
</evidence>
<keyword evidence="6 9" id="KW-0378">Hydrolase</keyword>
<evidence type="ECO:0000256" key="6">
    <source>
        <dbReference type="ARBA" id="ARBA00022801"/>
    </source>
</evidence>
<comment type="caution">
    <text evidence="11">The sequence shown here is derived from an EMBL/GenBank/DDBJ whole genome shotgun (WGS) entry which is preliminary data.</text>
</comment>
<dbReference type="InterPro" id="IPR039733">
    <property type="entry name" value="NTAQ1"/>
</dbReference>
<evidence type="ECO:0000256" key="7">
    <source>
        <dbReference type="ARBA" id="ARBA00029677"/>
    </source>
</evidence>
<evidence type="ECO:0000256" key="1">
    <source>
        <dbReference type="ARBA" id="ARBA00003923"/>
    </source>
</evidence>
<comment type="catalytic activity">
    <reaction evidence="8 9">
        <text>N-terminal L-glutaminyl-[protein] + H2O = N-terminal L-glutamyl-[protein] + NH4(+)</text>
        <dbReference type="Rhea" id="RHEA:50680"/>
        <dbReference type="Rhea" id="RHEA-COMP:12668"/>
        <dbReference type="Rhea" id="RHEA-COMP:12777"/>
        <dbReference type="ChEBI" id="CHEBI:15377"/>
        <dbReference type="ChEBI" id="CHEBI:28938"/>
        <dbReference type="ChEBI" id="CHEBI:64721"/>
        <dbReference type="ChEBI" id="CHEBI:64722"/>
        <dbReference type="EC" id="3.5.1.122"/>
    </reaction>
</comment>
<accession>A0AA36GLE5</accession>
<dbReference type="GO" id="GO:0005829">
    <property type="term" value="C:cytosol"/>
    <property type="evidence" value="ECO:0007669"/>
    <property type="project" value="TreeGrafter"/>
</dbReference>
<dbReference type="GO" id="GO:0008418">
    <property type="term" value="F:protein-N-terminal asparagine amidohydrolase activity"/>
    <property type="evidence" value="ECO:0007669"/>
    <property type="project" value="UniProtKB-UniRule"/>
</dbReference>
<dbReference type="EMBL" id="CATQJL010000112">
    <property type="protein sequence ID" value="CAJ0594209.1"/>
    <property type="molecule type" value="Genomic_DNA"/>
</dbReference>
<evidence type="ECO:0000256" key="8">
    <source>
        <dbReference type="ARBA" id="ARBA00048768"/>
    </source>
</evidence>
<dbReference type="Pfam" id="PF09764">
    <property type="entry name" value="Nt_Gln_amidase"/>
    <property type="match status" value="1"/>
</dbReference>
<dbReference type="Proteomes" id="UP001176961">
    <property type="component" value="Unassembled WGS sequence"/>
</dbReference>
<sequence>MSSLFGTREECLYTKCYCEENVYKMCERVPINQHQNFFVAFISNSIRCVPLFAQKAAMVRPYVLWDYHVILLEESRNQENLVWDLDTLLEFPCGFDKYWEGTMQPKDWNIPSEYHRFFRVIPCAAFLESFSSDRSHMVAADGSWLAPPPSWDKLCKQGLHNIDDFISMDRNMLSDISQVFTEDEMFLRFSSSSETVCSPSKDLVVLEPDIQNR</sequence>
<dbReference type="GO" id="GO:0070773">
    <property type="term" value="F:protein-N-terminal glutamine amidohydrolase activity"/>
    <property type="evidence" value="ECO:0007669"/>
    <property type="project" value="UniProtKB-UniRule"/>
</dbReference>
<evidence type="ECO:0000313" key="12">
    <source>
        <dbReference type="Proteomes" id="UP001176961"/>
    </source>
</evidence>
<dbReference type="PANTHER" id="PTHR13035">
    <property type="entry name" value="PROTEIN N-TERMINAL GLUTAMINE AMIDOHYDROLASE"/>
    <property type="match status" value="1"/>
</dbReference>
<proteinExistence type="inferred from homology"/>
<name>A0AA36GLE5_CYLNA</name>
<evidence type="ECO:0000256" key="4">
    <source>
        <dbReference type="ARBA" id="ARBA00012718"/>
    </source>
</evidence>
<evidence type="ECO:0000256" key="5">
    <source>
        <dbReference type="ARBA" id="ARBA00021247"/>
    </source>
</evidence>
<feature type="domain" description="Protein N-terminal glutamine amidohydrolase alpha beta roll" evidence="10">
    <location>
        <begin position="13"/>
        <end position="187"/>
    </location>
</feature>
<comment type="function">
    <text evidence="1 9">Mediates the side-chain deamidation of N-terminal glutamine residues to glutamate, an important step in N-end rule pathway of protein degradation. Conversion of the resulting N-terminal glutamine to glutamate renders the protein susceptible to arginylation, polyubiquitination and degradation as specified by the N-end rule. Does not act on substrates with internal or C-terminal glutamine and does not act on non-glutamine residues in any position.</text>
</comment>
<dbReference type="GO" id="GO:0005634">
    <property type="term" value="C:nucleus"/>
    <property type="evidence" value="ECO:0007669"/>
    <property type="project" value="TreeGrafter"/>
</dbReference>
<keyword evidence="12" id="KW-1185">Reference proteome</keyword>
<evidence type="ECO:0000256" key="9">
    <source>
        <dbReference type="RuleBase" id="RU367082"/>
    </source>
</evidence>
<dbReference type="AlphaFoldDB" id="A0AA36GLE5"/>
<reference evidence="11" key="1">
    <citation type="submission" date="2023-07" db="EMBL/GenBank/DDBJ databases">
        <authorList>
            <consortium name="CYATHOMIX"/>
        </authorList>
    </citation>
    <scope>NUCLEOTIDE SEQUENCE</scope>
    <source>
        <strain evidence="11">N/A</strain>
    </source>
</reference>